<accession>A0A0B2VM74</accession>
<dbReference type="EMBL" id="JPKZ01001313">
    <property type="protein sequence ID" value="KHN82688.1"/>
    <property type="molecule type" value="Genomic_DNA"/>
</dbReference>
<protein>
    <submittedName>
        <fullName evidence="1">Uncharacterized protein</fullName>
    </submittedName>
</protein>
<organism evidence="1 2">
    <name type="scientific">Toxocara canis</name>
    <name type="common">Canine roundworm</name>
    <dbReference type="NCBI Taxonomy" id="6265"/>
    <lineage>
        <taxon>Eukaryota</taxon>
        <taxon>Metazoa</taxon>
        <taxon>Ecdysozoa</taxon>
        <taxon>Nematoda</taxon>
        <taxon>Chromadorea</taxon>
        <taxon>Rhabditida</taxon>
        <taxon>Spirurina</taxon>
        <taxon>Ascaridomorpha</taxon>
        <taxon>Ascaridoidea</taxon>
        <taxon>Toxocaridae</taxon>
        <taxon>Toxocara</taxon>
    </lineage>
</organism>
<gene>
    <name evidence="1" type="ORF">Tcan_00266</name>
</gene>
<dbReference type="AlphaFoldDB" id="A0A0B2VM74"/>
<keyword evidence="2" id="KW-1185">Reference proteome</keyword>
<proteinExistence type="predicted"/>
<evidence type="ECO:0000313" key="2">
    <source>
        <dbReference type="Proteomes" id="UP000031036"/>
    </source>
</evidence>
<dbReference type="Proteomes" id="UP000031036">
    <property type="component" value="Unassembled WGS sequence"/>
</dbReference>
<reference evidence="1 2" key="1">
    <citation type="submission" date="2014-11" db="EMBL/GenBank/DDBJ databases">
        <title>Genetic blueprint of the zoonotic pathogen Toxocara canis.</title>
        <authorList>
            <person name="Zhu X.-Q."/>
            <person name="Korhonen P.K."/>
            <person name="Cai H."/>
            <person name="Young N.D."/>
            <person name="Nejsum P."/>
            <person name="von Samson-Himmelstjerna G."/>
            <person name="Boag P.R."/>
            <person name="Tan P."/>
            <person name="Li Q."/>
            <person name="Min J."/>
            <person name="Yang Y."/>
            <person name="Wang X."/>
            <person name="Fang X."/>
            <person name="Hall R.S."/>
            <person name="Hofmann A."/>
            <person name="Sternberg P.W."/>
            <person name="Jex A.R."/>
            <person name="Gasser R.B."/>
        </authorList>
    </citation>
    <scope>NUCLEOTIDE SEQUENCE [LARGE SCALE GENOMIC DNA]</scope>
    <source>
        <strain evidence="1">PN_DK_2014</strain>
    </source>
</reference>
<evidence type="ECO:0000313" key="1">
    <source>
        <dbReference type="EMBL" id="KHN82688.1"/>
    </source>
</evidence>
<comment type="caution">
    <text evidence="1">The sequence shown here is derived from an EMBL/GenBank/DDBJ whole genome shotgun (WGS) entry which is preliminary data.</text>
</comment>
<sequence length="138" mass="15616">MTIFRNVCFHDMSVLRITNVTPHTATQVTTAAVQAISKLLFVKITFRSEKKNPKLIVRVIHPISFSATDYGIENLLIIKVQNDVYIKMGSNLQQDKRFLRRIFVPLTKTEVLKAGAQNMHVKSSFADEICTAIQCHAV</sequence>
<name>A0A0B2VM74_TOXCA</name>